<dbReference type="PANTHER" id="PTHR24113:SF12">
    <property type="entry name" value="RAN GTPASE-ACTIVATING PROTEIN 1"/>
    <property type="match status" value="1"/>
</dbReference>
<evidence type="ECO:0000256" key="1">
    <source>
        <dbReference type="ARBA" id="ARBA00022468"/>
    </source>
</evidence>
<dbReference type="GO" id="GO:0031267">
    <property type="term" value="F:small GTPase binding"/>
    <property type="evidence" value="ECO:0007669"/>
    <property type="project" value="TreeGrafter"/>
</dbReference>
<dbReference type="SUPFAM" id="SSF52047">
    <property type="entry name" value="RNI-like"/>
    <property type="match status" value="1"/>
</dbReference>
<evidence type="ECO:0000256" key="2">
    <source>
        <dbReference type="ARBA" id="ARBA00022614"/>
    </source>
</evidence>
<dbReference type="InterPro" id="IPR001611">
    <property type="entry name" value="Leu-rich_rpt"/>
</dbReference>
<evidence type="ECO:0000313" key="5">
    <source>
        <dbReference type="Proteomes" id="UP000008312"/>
    </source>
</evidence>
<dbReference type="InParanoid" id="D8LWS5"/>
<dbReference type="GeneID" id="24917928"/>
<dbReference type="GO" id="GO:0048471">
    <property type="term" value="C:perinuclear region of cytoplasm"/>
    <property type="evidence" value="ECO:0007669"/>
    <property type="project" value="TreeGrafter"/>
</dbReference>
<dbReference type="Pfam" id="PF13516">
    <property type="entry name" value="LRR_6"/>
    <property type="match status" value="1"/>
</dbReference>
<keyword evidence="2" id="KW-0433">Leucine-rich repeat</keyword>
<keyword evidence="1" id="KW-0343">GTPase activation</keyword>
<dbReference type="GO" id="GO:0005096">
    <property type="term" value="F:GTPase activator activity"/>
    <property type="evidence" value="ECO:0007669"/>
    <property type="project" value="UniProtKB-KW"/>
</dbReference>
<dbReference type="GO" id="GO:0005829">
    <property type="term" value="C:cytosol"/>
    <property type="evidence" value="ECO:0007669"/>
    <property type="project" value="TreeGrafter"/>
</dbReference>
<dbReference type="Proteomes" id="UP000008312">
    <property type="component" value="Unassembled WGS sequence"/>
</dbReference>
<evidence type="ECO:0000256" key="3">
    <source>
        <dbReference type="ARBA" id="ARBA00022737"/>
    </source>
</evidence>
<protein>
    <submittedName>
        <fullName evidence="4">Uncharacterized protein</fullName>
    </submittedName>
</protein>
<name>D8LWS5_BLAHO</name>
<reference evidence="4" key="1">
    <citation type="submission" date="2010-02" db="EMBL/GenBank/DDBJ databases">
        <title>Sequencing and annotation of the Blastocystis hominis genome.</title>
        <authorList>
            <person name="Wincker P."/>
        </authorList>
    </citation>
    <scope>NUCLEOTIDE SEQUENCE</scope>
    <source>
        <strain evidence="4">Singapore isolate B</strain>
    </source>
</reference>
<dbReference type="SMART" id="SM00368">
    <property type="entry name" value="LRR_RI"/>
    <property type="match status" value="3"/>
</dbReference>
<dbReference type="OrthoDB" id="201274at2759"/>
<gene>
    <name evidence="4" type="ORF">GSBLH_T00000626001</name>
</gene>
<dbReference type="EMBL" id="FN668638">
    <property type="protein sequence ID" value="CBK20264.2"/>
    <property type="molecule type" value="Genomic_DNA"/>
</dbReference>
<accession>D8LWS5</accession>
<evidence type="ECO:0000313" key="4">
    <source>
        <dbReference type="EMBL" id="CBK20264.2"/>
    </source>
</evidence>
<organism evidence="4">
    <name type="scientific">Blastocystis hominis</name>
    <dbReference type="NCBI Taxonomy" id="12968"/>
    <lineage>
        <taxon>Eukaryota</taxon>
        <taxon>Sar</taxon>
        <taxon>Stramenopiles</taxon>
        <taxon>Bigyra</taxon>
        <taxon>Opalozoa</taxon>
        <taxon>Opalinata</taxon>
        <taxon>Blastocystidae</taxon>
        <taxon>Blastocystis</taxon>
    </lineage>
</organism>
<keyword evidence="3" id="KW-0677">Repeat</keyword>
<dbReference type="Gene3D" id="3.80.10.10">
    <property type="entry name" value="Ribonuclease Inhibitor"/>
    <property type="match status" value="1"/>
</dbReference>
<dbReference type="RefSeq" id="XP_012894312.1">
    <property type="nucleotide sequence ID" value="XM_013038858.1"/>
</dbReference>
<keyword evidence="5" id="KW-1185">Reference proteome</keyword>
<dbReference type="InterPro" id="IPR032675">
    <property type="entry name" value="LRR_dom_sf"/>
</dbReference>
<dbReference type="GO" id="GO:0005634">
    <property type="term" value="C:nucleus"/>
    <property type="evidence" value="ECO:0007669"/>
    <property type="project" value="TreeGrafter"/>
</dbReference>
<dbReference type="AlphaFoldDB" id="D8LWS5"/>
<dbReference type="PANTHER" id="PTHR24113">
    <property type="entry name" value="RAN GTPASE-ACTIVATING PROTEIN 1"/>
    <property type="match status" value="1"/>
</dbReference>
<dbReference type="GO" id="GO:0006913">
    <property type="term" value="P:nucleocytoplasmic transport"/>
    <property type="evidence" value="ECO:0007669"/>
    <property type="project" value="TreeGrafter"/>
</dbReference>
<proteinExistence type="predicted"/>
<dbReference type="InterPro" id="IPR027038">
    <property type="entry name" value="RanGap"/>
</dbReference>
<sequence>MLDGLLAGLESGRAPLLRRLVISGMCLEADGCKHLRAVLQKKALPKLQELLMAENNIMEKGVLAVLLALRETSCPVRVLDLSWNNLTDEGAKYIVNFLNGKSKVKLDLLLLNQNDIAFVIPDLQKALNRRGIRSPKLQEQWL</sequence>